<dbReference type="EMBL" id="QPJK01000006">
    <property type="protein sequence ID" value="RCW69549.1"/>
    <property type="molecule type" value="Genomic_DNA"/>
</dbReference>
<accession>A0A368XPT3</accession>
<evidence type="ECO:0000256" key="1">
    <source>
        <dbReference type="SAM" id="MobiDB-lite"/>
    </source>
</evidence>
<sequence length="281" mass="31297">MEGAAHRRDMLAHVLGVYLSALLLPRCEFQPGNGLERDQADHADPGQTVDFPTPSHDECSVDLLEQDGGQAADSLVQWPADRPALDLVPPSPHFAEGLSGLRASYRKNHGLPQQFQFAALEGIAKEVRQCVCAPSRLHAWSFNAQNLSEPPQNLDREIEQIRSFRTLFPHDHLHAVVVHRSTPSSRFDTARGPDARSSPTKEPNTIGARAGRCHTGTHHTRPCIRSGRFTRFLDGTLKSRTPNNSPIWPISAPFRSRRSTTVCRKLRADRPGMPILRNILR</sequence>
<name>A0A368XPT3_9BURK</name>
<feature type="compositionally biased region" description="Basic and acidic residues" evidence="1">
    <location>
        <begin position="35"/>
        <end position="44"/>
    </location>
</feature>
<dbReference type="Proteomes" id="UP000252884">
    <property type="component" value="Unassembled WGS sequence"/>
</dbReference>
<organism evidence="2 3">
    <name type="scientific">Pseudorhodoferax soli</name>
    <dbReference type="NCBI Taxonomy" id="545864"/>
    <lineage>
        <taxon>Bacteria</taxon>
        <taxon>Pseudomonadati</taxon>
        <taxon>Pseudomonadota</taxon>
        <taxon>Betaproteobacteria</taxon>
        <taxon>Burkholderiales</taxon>
        <taxon>Comamonadaceae</taxon>
    </lineage>
</organism>
<reference evidence="2 3" key="1">
    <citation type="submission" date="2018-07" db="EMBL/GenBank/DDBJ databases">
        <title>Genomic Encyclopedia of Type Strains, Phase IV (KMG-IV): sequencing the most valuable type-strain genomes for metagenomic binning, comparative biology and taxonomic classification.</title>
        <authorList>
            <person name="Goeker M."/>
        </authorList>
    </citation>
    <scope>NUCLEOTIDE SEQUENCE [LARGE SCALE GENOMIC DNA]</scope>
    <source>
        <strain evidence="2 3">DSM 21634</strain>
    </source>
</reference>
<comment type="caution">
    <text evidence="2">The sequence shown here is derived from an EMBL/GenBank/DDBJ whole genome shotgun (WGS) entry which is preliminary data.</text>
</comment>
<feature type="region of interest" description="Disordered" evidence="1">
    <location>
        <begin position="34"/>
        <end position="53"/>
    </location>
</feature>
<keyword evidence="3" id="KW-1185">Reference proteome</keyword>
<protein>
    <submittedName>
        <fullName evidence="2">Uncharacterized protein</fullName>
    </submittedName>
</protein>
<evidence type="ECO:0000313" key="2">
    <source>
        <dbReference type="EMBL" id="RCW69549.1"/>
    </source>
</evidence>
<feature type="region of interest" description="Disordered" evidence="1">
    <location>
        <begin position="183"/>
        <end position="219"/>
    </location>
</feature>
<evidence type="ECO:0000313" key="3">
    <source>
        <dbReference type="Proteomes" id="UP000252884"/>
    </source>
</evidence>
<proteinExistence type="predicted"/>
<dbReference type="AlphaFoldDB" id="A0A368XPT3"/>
<gene>
    <name evidence="2" type="ORF">DES41_106423</name>
</gene>